<dbReference type="FunFam" id="1.10.472.10:FF:000001">
    <property type="entry name" value="G2/mitotic-specific cyclin"/>
    <property type="match status" value="1"/>
</dbReference>
<reference evidence="8" key="1">
    <citation type="submission" date="2005-05" db="EMBL/GenBank/DDBJ databases">
        <title>Localization of leech cyclin proteins.</title>
        <authorList>
            <person name="Dempsey S.C."/>
            <person name="Bissen S.T."/>
        </authorList>
    </citation>
    <scope>NUCLEOTIDE SEQUENCE</scope>
</reference>
<evidence type="ECO:0000313" key="8">
    <source>
        <dbReference type="EMBL" id="AAY46297.1"/>
    </source>
</evidence>
<evidence type="ECO:0000256" key="2">
    <source>
        <dbReference type="ARBA" id="ARBA00022776"/>
    </source>
</evidence>
<dbReference type="Gene3D" id="1.10.472.10">
    <property type="entry name" value="Cyclin-like"/>
    <property type="match status" value="2"/>
</dbReference>
<dbReference type="AlphaFoldDB" id="Q4TVR6"/>
<dbReference type="Pfam" id="PF02984">
    <property type="entry name" value="Cyclin_C"/>
    <property type="match status" value="1"/>
</dbReference>
<keyword evidence="2" id="KW-0498">Mitosis</keyword>
<keyword evidence="3 5" id="KW-0195">Cyclin</keyword>
<dbReference type="InterPro" id="IPR006671">
    <property type="entry name" value="Cyclin_N"/>
</dbReference>
<name>Q4TVR6_HELTR</name>
<dbReference type="InterPro" id="IPR048258">
    <property type="entry name" value="Cyclins_cyclin-box"/>
</dbReference>
<dbReference type="PROSITE" id="PS00292">
    <property type="entry name" value="CYCLINS"/>
    <property type="match status" value="1"/>
</dbReference>
<evidence type="ECO:0000256" key="3">
    <source>
        <dbReference type="ARBA" id="ARBA00023127"/>
    </source>
</evidence>
<accession>Q4TVR6</accession>
<feature type="domain" description="Cyclin-like" evidence="6">
    <location>
        <begin position="239"/>
        <end position="320"/>
    </location>
</feature>
<dbReference type="SMART" id="SM01332">
    <property type="entry name" value="Cyclin_C"/>
    <property type="match status" value="1"/>
</dbReference>
<dbReference type="SUPFAM" id="SSF47954">
    <property type="entry name" value="Cyclin-like"/>
    <property type="match status" value="2"/>
</dbReference>
<dbReference type="Pfam" id="PF00134">
    <property type="entry name" value="Cyclin_N"/>
    <property type="match status" value="1"/>
</dbReference>
<dbReference type="SMART" id="SM00385">
    <property type="entry name" value="CYCLIN"/>
    <property type="match status" value="2"/>
</dbReference>
<dbReference type="GO" id="GO:0051301">
    <property type="term" value="P:cell division"/>
    <property type="evidence" value="ECO:0007669"/>
    <property type="project" value="UniProtKB-KW"/>
</dbReference>
<evidence type="ECO:0000259" key="7">
    <source>
        <dbReference type="SMART" id="SM01332"/>
    </source>
</evidence>
<keyword evidence="1" id="KW-0132">Cell division</keyword>
<evidence type="ECO:0000256" key="1">
    <source>
        <dbReference type="ARBA" id="ARBA00022618"/>
    </source>
</evidence>
<organism evidence="8">
    <name type="scientific">Helobdella triserialis</name>
    <name type="common">Leech</name>
    <dbReference type="NCBI Taxonomy" id="6413"/>
    <lineage>
        <taxon>Eukaryota</taxon>
        <taxon>Metazoa</taxon>
        <taxon>Spiralia</taxon>
        <taxon>Lophotrochozoa</taxon>
        <taxon>Annelida</taxon>
        <taxon>Clitellata</taxon>
        <taxon>Hirudinea</taxon>
        <taxon>Rhynchobdellida</taxon>
        <taxon>Glossiphoniidae</taxon>
        <taxon>Helobdella</taxon>
    </lineage>
</organism>
<evidence type="ECO:0000256" key="5">
    <source>
        <dbReference type="RuleBase" id="RU000383"/>
    </source>
</evidence>
<dbReference type="GO" id="GO:0016538">
    <property type="term" value="F:cyclin-dependent protein serine/threonine kinase regulator activity"/>
    <property type="evidence" value="ECO:0007669"/>
    <property type="project" value="InterPro"/>
</dbReference>
<dbReference type="InterPro" id="IPR046965">
    <property type="entry name" value="Cyclin_A/B-like"/>
</dbReference>
<feature type="domain" description="Cyclin C-terminal" evidence="7">
    <location>
        <begin position="235"/>
        <end position="352"/>
    </location>
</feature>
<sequence>MAFARSVAVSNLLNAKDKKNTGKITHRGALGNISNAPVSKATEGKQLSKLPPVKHEKCEKIEEVENKAPIIVQQQEEIIKEIILGPIDDIDKDDKENPQLMSEYVKDIYGYMRILESRYIIRPDYLSEQTEVNGRMRAILVDWLVQVHLRFHLLQETLFLSVAILDRYLQKNQVAKSKLQLVGVTSVWIASKYEEMHAPEVADFVYITDNAYTKSEMRQMECTIMKALDFQLGRPLPIHFLRRFSKAGEVEGETHNLAKYFMEMILVEYDMVHYLPSKIAAAALLLSKLILEGTQWTASLVHYSTYTEAELLPLVYKLASFVIKTNSATKLVAVKNKFASSKFLRISKSEKLSSQVVASLADKSGNHS</sequence>
<dbReference type="PIRSF" id="PIRSF001771">
    <property type="entry name" value="Cyclin_A_B_D_E"/>
    <property type="match status" value="1"/>
</dbReference>
<proteinExistence type="evidence at transcript level"/>
<evidence type="ECO:0000259" key="6">
    <source>
        <dbReference type="SMART" id="SM00385"/>
    </source>
</evidence>
<evidence type="ECO:0000256" key="4">
    <source>
        <dbReference type="ARBA" id="ARBA00023306"/>
    </source>
</evidence>
<dbReference type="InterPro" id="IPR004367">
    <property type="entry name" value="Cyclin_C-dom"/>
</dbReference>
<protein>
    <submittedName>
        <fullName evidence="8">Cyclin B</fullName>
    </submittedName>
</protein>
<feature type="domain" description="Cyclin-like" evidence="6">
    <location>
        <begin position="142"/>
        <end position="226"/>
    </location>
</feature>
<dbReference type="InterPro" id="IPR039361">
    <property type="entry name" value="Cyclin"/>
</dbReference>
<dbReference type="InterPro" id="IPR013763">
    <property type="entry name" value="Cyclin-like_dom"/>
</dbReference>
<dbReference type="PANTHER" id="PTHR10177">
    <property type="entry name" value="CYCLINS"/>
    <property type="match status" value="1"/>
</dbReference>
<comment type="similarity">
    <text evidence="5">Belongs to the cyclin family.</text>
</comment>
<dbReference type="CDD" id="cd20507">
    <property type="entry name" value="CYCLIN_CCNB1-like_rpt1"/>
    <property type="match status" value="1"/>
</dbReference>
<dbReference type="InterPro" id="IPR036915">
    <property type="entry name" value="Cyclin-like_sf"/>
</dbReference>
<dbReference type="EMBL" id="DQ054488">
    <property type="protein sequence ID" value="AAY46297.1"/>
    <property type="molecule type" value="mRNA"/>
</dbReference>
<keyword evidence="4" id="KW-0131">Cell cycle</keyword>
<dbReference type="GO" id="GO:0044772">
    <property type="term" value="P:mitotic cell cycle phase transition"/>
    <property type="evidence" value="ECO:0007669"/>
    <property type="project" value="InterPro"/>
</dbReference>